<dbReference type="Proteomes" id="UP000182045">
    <property type="component" value="Unassembled WGS sequence"/>
</dbReference>
<dbReference type="InterPro" id="IPR037185">
    <property type="entry name" value="EmrE-like"/>
</dbReference>
<dbReference type="STRING" id="1666912.Ga0058931_0789"/>
<keyword evidence="4 6" id="KW-1133">Transmembrane helix</keyword>
<name>A0A0P7YRA7_9RHOB</name>
<keyword evidence="3 6" id="KW-0812">Transmembrane</keyword>
<feature type="transmembrane region" description="Helical" evidence="6">
    <location>
        <begin position="136"/>
        <end position="155"/>
    </location>
</feature>
<dbReference type="RefSeq" id="WP_072245076.1">
    <property type="nucleotide sequence ID" value="NZ_FBYC01000004.1"/>
</dbReference>
<feature type="transmembrane region" description="Helical" evidence="6">
    <location>
        <begin position="82"/>
        <end position="104"/>
    </location>
</feature>
<comment type="subcellular location">
    <subcellularLocation>
        <location evidence="1">Membrane</location>
        <topology evidence="1">Multi-pass membrane protein</topology>
    </subcellularLocation>
</comment>
<feature type="transmembrane region" description="Helical" evidence="6">
    <location>
        <begin position="222"/>
        <end position="243"/>
    </location>
</feature>
<gene>
    <name evidence="8" type="ORF">Ga0058931_0789</name>
    <name evidence="9" type="ORF">HLUCCA05_10645</name>
</gene>
<dbReference type="AlphaFoldDB" id="A0A0P7YRA7"/>
<feature type="transmembrane region" description="Helical" evidence="6">
    <location>
        <begin position="49"/>
        <end position="70"/>
    </location>
</feature>
<evidence type="ECO:0000256" key="1">
    <source>
        <dbReference type="ARBA" id="ARBA00004141"/>
    </source>
</evidence>
<reference evidence="8 11" key="2">
    <citation type="submission" date="2016-01" db="EMBL/GenBank/DDBJ databases">
        <authorList>
            <person name="Varghese N."/>
        </authorList>
    </citation>
    <scope>NUCLEOTIDE SEQUENCE [LARGE SCALE GENOMIC DNA]</scope>
    <source>
        <strain evidence="8 11">HL-91</strain>
    </source>
</reference>
<dbReference type="Proteomes" id="UP000050413">
    <property type="component" value="Unassembled WGS sequence"/>
</dbReference>
<feature type="domain" description="EamA" evidence="7">
    <location>
        <begin position="17"/>
        <end position="147"/>
    </location>
</feature>
<feature type="transmembrane region" description="Helical" evidence="6">
    <location>
        <begin position="278"/>
        <end position="297"/>
    </location>
</feature>
<protein>
    <submittedName>
        <fullName evidence="9">DMT famliy transporter</fullName>
    </submittedName>
    <submittedName>
        <fullName evidence="8">EamA domain-containing membrane protein RarD</fullName>
    </submittedName>
</protein>
<comment type="caution">
    <text evidence="9">The sequence shown here is derived from an EMBL/GenBank/DDBJ whole genome shotgun (WGS) entry which is preliminary data.</text>
</comment>
<sequence length="309" mass="31961">MRSADPRLAMLPGDETLGILLRIAATLAFAVMGVCIKALGPAVPLGQVVFFRSAFALIPLIAFLWWSGIFPSGLTTTRPLGHIFRCLMGAAAMFTSFATIRLLPLAEATMLSYLAPALMALMGWALLGERLGLRRLGGVAMGLAGGVVFGLPALSGNLPHGSLLGVALGVLTAVLTAGALIQVRRLTILGEGAGAIAFWFAVVSALAGAATLPLGWVQPDGLQLALLLGAGLAGGVAHILMTLSFRHAEAAALAPFEYLSVLWAVVLGVMIFAELPGWSFVMAAPLILGGAFVASPVGKKRKPRSSHNH</sequence>
<feature type="transmembrane region" description="Helical" evidence="6">
    <location>
        <begin position="110"/>
        <end position="127"/>
    </location>
</feature>
<evidence type="ECO:0000313" key="9">
    <source>
        <dbReference type="EMBL" id="KPP92844.1"/>
    </source>
</evidence>
<dbReference type="GO" id="GO:0016020">
    <property type="term" value="C:membrane"/>
    <property type="evidence" value="ECO:0007669"/>
    <property type="project" value="UniProtKB-SubCell"/>
</dbReference>
<dbReference type="PANTHER" id="PTHR22911:SF6">
    <property type="entry name" value="SOLUTE CARRIER FAMILY 35 MEMBER G1"/>
    <property type="match status" value="1"/>
</dbReference>
<evidence type="ECO:0000256" key="4">
    <source>
        <dbReference type="ARBA" id="ARBA00022989"/>
    </source>
</evidence>
<dbReference type="EMBL" id="LJSG01000011">
    <property type="protein sequence ID" value="KPP92844.1"/>
    <property type="molecule type" value="Genomic_DNA"/>
</dbReference>
<dbReference type="Pfam" id="PF00892">
    <property type="entry name" value="EamA"/>
    <property type="match status" value="1"/>
</dbReference>
<reference evidence="9 10" key="1">
    <citation type="submission" date="2015-09" db="EMBL/GenBank/DDBJ databases">
        <title>Identification and resolution of microdiversity through metagenomic sequencing of parallel consortia.</title>
        <authorList>
            <person name="Nelson W.C."/>
            <person name="Romine M.F."/>
            <person name="Lindemann S.R."/>
        </authorList>
    </citation>
    <scope>NUCLEOTIDE SEQUENCE [LARGE SCALE GENOMIC DNA]</scope>
    <source>
        <strain evidence="9">HL-91</strain>
    </source>
</reference>
<accession>A0A0P7YRA7</accession>
<evidence type="ECO:0000313" key="11">
    <source>
        <dbReference type="Proteomes" id="UP000182045"/>
    </source>
</evidence>
<evidence type="ECO:0000313" key="8">
    <source>
        <dbReference type="EMBL" id="CUX80084.1"/>
    </source>
</evidence>
<evidence type="ECO:0000313" key="10">
    <source>
        <dbReference type="Proteomes" id="UP000050413"/>
    </source>
</evidence>
<comment type="similarity">
    <text evidence="2">Belongs to the drug/metabolite transporter (DMT) superfamily. 10 TMS drug/metabolite exporter (DME) (TC 2.A.7.3) family.</text>
</comment>
<evidence type="ECO:0000259" key="7">
    <source>
        <dbReference type="Pfam" id="PF00892"/>
    </source>
</evidence>
<organism evidence="9 10">
    <name type="scientific">Roseibaca calidilacus</name>
    <dbReference type="NCBI Taxonomy" id="1666912"/>
    <lineage>
        <taxon>Bacteria</taxon>
        <taxon>Pseudomonadati</taxon>
        <taxon>Pseudomonadota</taxon>
        <taxon>Alphaproteobacteria</taxon>
        <taxon>Rhodobacterales</taxon>
        <taxon>Paracoccaceae</taxon>
        <taxon>Roseinatronobacter</taxon>
    </lineage>
</organism>
<keyword evidence="5 6" id="KW-0472">Membrane</keyword>
<proteinExistence type="inferred from homology"/>
<feature type="transmembrane region" description="Helical" evidence="6">
    <location>
        <begin position="20"/>
        <end position="43"/>
    </location>
</feature>
<evidence type="ECO:0000256" key="2">
    <source>
        <dbReference type="ARBA" id="ARBA00009853"/>
    </source>
</evidence>
<dbReference type="PATRIC" id="fig|1666912.4.peg.2312"/>
<feature type="transmembrane region" description="Helical" evidence="6">
    <location>
        <begin position="250"/>
        <end position="272"/>
    </location>
</feature>
<feature type="transmembrane region" description="Helical" evidence="6">
    <location>
        <begin position="193"/>
        <end position="216"/>
    </location>
</feature>
<dbReference type="PANTHER" id="PTHR22911">
    <property type="entry name" value="ACYL-MALONYL CONDENSING ENZYME-RELATED"/>
    <property type="match status" value="1"/>
</dbReference>
<dbReference type="SUPFAM" id="SSF103481">
    <property type="entry name" value="Multidrug resistance efflux transporter EmrE"/>
    <property type="match status" value="2"/>
</dbReference>
<keyword evidence="11" id="KW-1185">Reference proteome</keyword>
<dbReference type="EMBL" id="FBYC01000004">
    <property type="protein sequence ID" value="CUX80084.1"/>
    <property type="molecule type" value="Genomic_DNA"/>
</dbReference>
<evidence type="ECO:0000256" key="5">
    <source>
        <dbReference type="ARBA" id="ARBA00023136"/>
    </source>
</evidence>
<dbReference type="InterPro" id="IPR000620">
    <property type="entry name" value="EamA_dom"/>
</dbReference>
<evidence type="ECO:0000256" key="3">
    <source>
        <dbReference type="ARBA" id="ARBA00022692"/>
    </source>
</evidence>
<evidence type="ECO:0000256" key="6">
    <source>
        <dbReference type="SAM" id="Phobius"/>
    </source>
</evidence>
<feature type="transmembrane region" description="Helical" evidence="6">
    <location>
        <begin position="161"/>
        <end position="181"/>
    </location>
</feature>